<keyword evidence="4" id="KW-1185">Reference proteome</keyword>
<accession>B6IFJ8</accession>
<dbReference type="CTD" id="68916722"/>
<dbReference type="InParanoid" id="B6IFJ8"/>
<proteinExistence type="predicted"/>
<keyword evidence="2" id="KW-0812">Transmembrane</keyword>
<evidence type="ECO:0000256" key="1">
    <source>
        <dbReference type="SAM" id="MobiDB-lite"/>
    </source>
</evidence>
<feature type="transmembrane region" description="Helical" evidence="2">
    <location>
        <begin position="60"/>
        <end position="80"/>
    </location>
</feature>
<keyword evidence="2" id="KW-1133">Transmembrane helix</keyword>
<organism evidence="3 4">
    <name type="scientific">Caenorhabditis briggsae</name>
    <dbReference type="NCBI Taxonomy" id="6238"/>
    <lineage>
        <taxon>Eukaryota</taxon>
        <taxon>Metazoa</taxon>
        <taxon>Ecdysozoa</taxon>
        <taxon>Nematoda</taxon>
        <taxon>Chromadorea</taxon>
        <taxon>Rhabditida</taxon>
        <taxon>Rhabditina</taxon>
        <taxon>Rhabditomorpha</taxon>
        <taxon>Rhabditoidea</taxon>
        <taxon>Rhabditidae</taxon>
        <taxon>Peloderinae</taxon>
        <taxon>Caenorhabditis</taxon>
    </lineage>
</organism>
<dbReference type="KEGG" id="cbr:CBG_25228"/>
<dbReference type="GeneID" id="68916722"/>
<dbReference type="RefSeq" id="XP_045098249.1">
    <property type="nucleotide sequence ID" value="XM_045235198.1"/>
</dbReference>
<feature type="region of interest" description="Disordered" evidence="1">
    <location>
        <begin position="1"/>
        <end position="38"/>
    </location>
</feature>
<dbReference type="HOGENOM" id="CLU_2560340_0_0_1"/>
<evidence type="ECO:0000313" key="3">
    <source>
        <dbReference type="EMBL" id="CAR98678.1"/>
    </source>
</evidence>
<reference evidence="3 4" key="2">
    <citation type="journal article" date="2011" name="PLoS Genet.">
        <title>Caenorhabditis briggsae recombinant inbred line genotypes reveal inter-strain incompatibility and the evolution of recombination.</title>
        <authorList>
            <person name="Ross J.A."/>
            <person name="Koboldt D.C."/>
            <person name="Staisch J.E."/>
            <person name="Chamberlin H.M."/>
            <person name="Gupta B.P."/>
            <person name="Miller R.D."/>
            <person name="Baird S.E."/>
            <person name="Haag E.S."/>
        </authorList>
    </citation>
    <scope>NUCLEOTIDE SEQUENCE [LARGE SCALE GENOMIC DNA]</scope>
    <source>
        <strain evidence="3 4">AF16</strain>
    </source>
</reference>
<evidence type="ECO:0000256" key="2">
    <source>
        <dbReference type="SAM" id="Phobius"/>
    </source>
</evidence>
<sequence>MSDPQQVSPHTVRPPCSPVSPHPLHTVSNGESAKKPASRKWWVTQEFKCGNESAEKATPFLSLFYSFSALSLLSPALTLINR</sequence>
<dbReference type="Proteomes" id="UP000008549">
    <property type="component" value="Unassembled WGS sequence"/>
</dbReference>
<name>B6IFJ8_CAEBR</name>
<gene>
    <name evidence="3" type="ORF">CBG25228</name>
    <name evidence="3" type="ORF">CBG_25228</name>
</gene>
<keyword evidence="2" id="KW-0472">Membrane</keyword>
<dbReference type="AlphaFoldDB" id="B6IFJ8"/>
<protein>
    <submittedName>
        <fullName evidence="3">Protein CBG25228</fullName>
    </submittedName>
</protein>
<reference evidence="3 4" key="1">
    <citation type="journal article" date="2003" name="PLoS Biol.">
        <title>The genome sequence of Caenorhabditis briggsae: a platform for comparative genomics.</title>
        <authorList>
            <person name="Stein L.D."/>
            <person name="Bao Z."/>
            <person name="Blasiar D."/>
            <person name="Blumenthal T."/>
            <person name="Brent M.R."/>
            <person name="Chen N."/>
            <person name="Chinwalla A."/>
            <person name="Clarke L."/>
            <person name="Clee C."/>
            <person name="Coghlan A."/>
            <person name="Coulson A."/>
            <person name="D'Eustachio P."/>
            <person name="Fitch D.H."/>
            <person name="Fulton L.A."/>
            <person name="Fulton R.E."/>
            <person name="Griffiths-Jones S."/>
            <person name="Harris T.W."/>
            <person name="Hillier L.W."/>
            <person name="Kamath R."/>
            <person name="Kuwabara P.E."/>
            <person name="Mardis E.R."/>
            <person name="Marra M.A."/>
            <person name="Miner T.L."/>
            <person name="Minx P."/>
            <person name="Mullikin J.C."/>
            <person name="Plumb R.W."/>
            <person name="Rogers J."/>
            <person name="Schein J.E."/>
            <person name="Sohrmann M."/>
            <person name="Spieth J."/>
            <person name="Stajich J.E."/>
            <person name="Wei C."/>
            <person name="Willey D."/>
            <person name="Wilson R.K."/>
            <person name="Durbin R."/>
            <person name="Waterston R.H."/>
        </authorList>
    </citation>
    <scope>NUCLEOTIDE SEQUENCE [LARGE SCALE GENOMIC DNA]</scope>
    <source>
        <strain evidence="3 4">AF16</strain>
    </source>
</reference>
<dbReference type="EMBL" id="HE600906">
    <property type="protein sequence ID" value="CAR98678.1"/>
    <property type="molecule type" value="Genomic_DNA"/>
</dbReference>
<evidence type="ECO:0000313" key="4">
    <source>
        <dbReference type="Proteomes" id="UP000008549"/>
    </source>
</evidence>